<keyword evidence="3" id="KW-1003">Cell membrane</keyword>
<reference evidence="10" key="1">
    <citation type="submission" date="2016-01" db="EMBL/GenBank/DDBJ databases">
        <authorList>
            <person name="Mitreva M."/>
            <person name="Pepin K.H."/>
            <person name="Mihindukulasuriya K.A."/>
            <person name="Fulton R."/>
            <person name="Fronick C."/>
            <person name="O'Laughlin M."/>
            <person name="Miner T."/>
            <person name="Herter B."/>
            <person name="Rosa B.A."/>
            <person name="Cordes M."/>
            <person name="Tomlinson C."/>
            <person name="Wollam A."/>
            <person name="Palsikar V.B."/>
            <person name="Mardis E.R."/>
            <person name="Wilson R.K."/>
        </authorList>
    </citation>
    <scope>NUCLEOTIDE SEQUENCE [LARGE SCALE GENOMIC DNA]</scope>
    <source>
        <strain evidence="10">KA00274</strain>
    </source>
</reference>
<feature type="transmembrane region" description="Helical" evidence="7">
    <location>
        <begin position="111"/>
        <end position="132"/>
    </location>
</feature>
<accession>A0A133Y7G5</accession>
<feature type="transmembrane region" description="Helical" evidence="7">
    <location>
        <begin position="247"/>
        <end position="268"/>
    </location>
</feature>
<dbReference type="CDD" id="cd06261">
    <property type="entry name" value="TM_PBP2"/>
    <property type="match status" value="1"/>
</dbReference>
<keyword evidence="2 7" id="KW-0813">Transport</keyword>
<comment type="subcellular location">
    <subcellularLocation>
        <location evidence="1 7">Cell membrane</location>
        <topology evidence="1 7">Multi-pass membrane protein</topology>
    </subcellularLocation>
</comment>
<evidence type="ECO:0000313" key="10">
    <source>
        <dbReference type="Proteomes" id="UP000070080"/>
    </source>
</evidence>
<dbReference type="Pfam" id="PF00528">
    <property type="entry name" value="BPD_transp_1"/>
    <property type="match status" value="1"/>
</dbReference>
<dbReference type="InterPro" id="IPR000515">
    <property type="entry name" value="MetI-like"/>
</dbReference>
<feature type="transmembrane region" description="Helical" evidence="7">
    <location>
        <begin position="144"/>
        <end position="163"/>
    </location>
</feature>
<evidence type="ECO:0000256" key="4">
    <source>
        <dbReference type="ARBA" id="ARBA00022692"/>
    </source>
</evidence>
<keyword evidence="5 7" id="KW-1133">Transmembrane helix</keyword>
<dbReference type="Gene3D" id="1.10.3720.10">
    <property type="entry name" value="MetI-like"/>
    <property type="match status" value="1"/>
</dbReference>
<dbReference type="GO" id="GO:0055085">
    <property type="term" value="P:transmembrane transport"/>
    <property type="evidence" value="ECO:0007669"/>
    <property type="project" value="InterPro"/>
</dbReference>
<protein>
    <submittedName>
        <fullName evidence="9">ABC transporter, permease protein</fullName>
    </submittedName>
</protein>
<evidence type="ECO:0000256" key="2">
    <source>
        <dbReference type="ARBA" id="ARBA00022448"/>
    </source>
</evidence>
<evidence type="ECO:0000256" key="5">
    <source>
        <dbReference type="ARBA" id="ARBA00022989"/>
    </source>
</evidence>
<dbReference type="EMBL" id="LSCV01000042">
    <property type="protein sequence ID" value="KXB39138.1"/>
    <property type="molecule type" value="Genomic_DNA"/>
</dbReference>
<dbReference type="STRING" id="1497955.HMPREF1872_01166"/>
<gene>
    <name evidence="9" type="ORF">HMPREF1872_01166</name>
</gene>
<sequence length="283" mass="31291">MGKGGVMMRREKMVNWLIFAFILVLVIIWMVPVYYLVVSTFKTGTEVAAHPFALPKSFSFAGYVKAFNDMQFPRALANTIFVAIMTVVINITVSTFAAYALARHESKLNNVIYMFFLVGMMIPVQMGLSGLYRLISALGLVNNLFSVVLIGAAGSTISSVFLIKSFIVSAIPKEIEESARIDGCGVYAVLFRIVIPLLKPIIATVSIIVMLGTWNDYLNPSLFLHSRSKDVILQEVYRNVGQFSTDWASLFPMLILGILPLTIIYILMQRLIISGVTQGAVKG</sequence>
<proteinExistence type="inferred from homology"/>
<feature type="transmembrane region" description="Helical" evidence="7">
    <location>
        <begin position="16"/>
        <end position="37"/>
    </location>
</feature>
<evidence type="ECO:0000256" key="1">
    <source>
        <dbReference type="ARBA" id="ARBA00004651"/>
    </source>
</evidence>
<feature type="domain" description="ABC transmembrane type-1" evidence="8">
    <location>
        <begin position="76"/>
        <end position="268"/>
    </location>
</feature>
<keyword evidence="6 7" id="KW-0472">Membrane</keyword>
<dbReference type="InterPro" id="IPR035906">
    <property type="entry name" value="MetI-like_sf"/>
</dbReference>
<keyword evidence="4 7" id="KW-0812">Transmembrane</keyword>
<dbReference type="Proteomes" id="UP000070080">
    <property type="component" value="Unassembled WGS sequence"/>
</dbReference>
<dbReference type="SUPFAM" id="SSF161098">
    <property type="entry name" value="MetI-like"/>
    <property type="match status" value="1"/>
</dbReference>
<evidence type="ECO:0000313" key="9">
    <source>
        <dbReference type="EMBL" id="KXB39138.1"/>
    </source>
</evidence>
<dbReference type="PANTHER" id="PTHR43744:SF12">
    <property type="entry name" value="ABC TRANSPORTER PERMEASE PROTEIN MG189-RELATED"/>
    <property type="match status" value="1"/>
</dbReference>
<feature type="transmembrane region" description="Helical" evidence="7">
    <location>
        <begin position="75"/>
        <end position="99"/>
    </location>
</feature>
<organism evidence="9 10">
    <name type="scientific">Amygdalobacter nucleatus</name>
    <dbReference type="NCBI Taxonomy" id="3029274"/>
    <lineage>
        <taxon>Bacteria</taxon>
        <taxon>Bacillati</taxon>
        <taxon>Bacillota</taxon>
        <taxon>Clostridia</taxon>
        <taxon>Eubacteriales</taxon>
        <taxon>Oscillospiraceae</taxon>
        <taxon>Amygdalobacter</taxon>
    </lineage>
</organism>
<comment type="similarity">
    <text evidence="7">Belongs to the binding-protein-dependent transport system permease family.</text>
</comment>
<dbReference type="GO" id="GO:0005886">
    <property type="term" value="C:plasma membrane"/>
    <property type="evidence" value="ECO:0007669"/>
    <property type="project" value="UniProtKB-SubCell"/>
</dbReference>
<feature type="transmembrane region" description="Helical" evidence="7">
    <location>
        <begin position="184"/>
        <end position="214"/>
    </location>
</feature>
<evidence type="ECO:0000256" key="3">
    <source>
        <dbReference type="ARBA" id="ARBA00022475"/>
    </source>
</evidence>
<dbReference type="AlphaFoldDB" id="A0A133Y7G5"/>
<evidence type="ECO:0000259" key="8">
    <source>
        <dbReference type="PROSITE" id="PS50928"/>
    </source>
</evidence>
<name>A0A133Y7G5_9FIRM</name>
<evidence type="ECO:0000256" key="7">
    <source>
        <dbReference type="RuleBase" id="RU363032"/>
    </source>
</evidence>
<dbReference type="PANTHER" id="PTHR43744">
    <property type="entry name" value="ABC TRANSPORTER PERMEASE PROTEIN MG189-RELATED-RELATED"/>
    <property type="match status" value="1"/>
</dbReference>
<keyword evidence="10" id="KW-1185">Reference proteome</keyword>
<dbReference type="PROSITE" id="PS50928">
    <property type="entry name" value="ABC_TM1"/>
    <property type="match status" value="1"/>
</dbReference>
<comment type="caution">
    <text evidence="9">The sequence shown here is derived from an EMBL/GenBank/DDBJ whole genome shotgun (WGS) entry which is preliminary data.</text>
</comment>
<evidence type="ECO:0000256" key="6">
    <source>
        <dbReference type="ARBA" id="ARBA00023136"/>
    </source>
</evidence>